<organism evidence="2 3">
    <name type="scientific">Melghirimyces profundicolus</name>
    <dbReference type="NCBI Taxonomy" id="1242148"/>
    <lineage>
        <taxon>Bacteria</taxon>
        <taxon>Bacillati</taxon>
        <taxon>Bacillota</taxon>
        <taxon>Bacilli</taxon>
        <taxon>Bacillales</taxon>
        <taxon>Thermoactinomycetaceae</taxon>
        <taxon>Melghirimyces</taxon>
    </lineage>
</organism>
<evidence type="ECO:0000313" key="3">
    <source>
        <dbReference type="Proteomes" id="UP000244240"/>
    </source>
</evidence>
<dbReference type="PANTHER" id="PTHR42941:SF1">
    <property type="entry name" value="SLL1037 PROTEIN"/>
    <property type="match status" value="1"/>
</dbReference>
<dbReference type="EMBL" id="QBKR01000002">
    <property type="protein sequence ID" value="PTX64561.1"/>
    <property type="molecule type" value="Genomic_DNA"/>
</dbReference>
<dbReference type="AlphaFoldDB" id="A0A2T6C8B8"/>
<dbReference type="Gene3D" id="3.40.190.10">
    <property type="entry name" value="Periplasmic binding protein-like II"/>
    <property type="match status" value="2"/>
</dbReference>
<reference evidence="2 3" key="1">
    <citation type="submission" date="2018-04" db="EMBL/GenBank/DDBJ databases">
        <title>Genomic Encyclopedia of Archaeal and Bacterial Type Strains, Phase II (KMG-II): from individual species to whole genera.</title>
        <authorList>
            <person name="Goeker M."/>
        </authorList>
    </citation>
    <scope>NUCLEOTIDE SEQUENCE [LARGE SCALE GENOMIC DNA]</scope>
    <source>
        <strain evidence="2 3">DSM 45787</strain>
    </source>
</reference>
<dbReference type="OrthoDB" id="9776669at2"/>
<protein>
    <recommendedName>
        <fullName evidence="4">TRAP transporter TAXI family solute receptor</fullName>
    </recommendedName>
</protein>
<dbReference type="SUPFAM" id="SSF53850">
    <property type="entry name" value="Periplasmic binding protein-like II"/>
    <property type="match status" value="1"/>
</dbReference>
<keyword evidence="3" id="KW-1185">Reference proteome</keyword>
<sequence length="331" mass="35242">MKRWSFWLSVFLIAALSLTGCGKAADDGGGAESEGGEQQLALGTGSTGGTYYPLGGAMANQWNKDVDGVKVTPQATGASVENMALIGKGDLDLGMAVNMTADDAYNGKADFKGQAVKNFGAVGVIYPEVIQIVVPKDSDIQSIKDLKGKRVAVGPQGSASVNTTRDILKAHGLSFDDIKPFYDAFGDAATKLKDGQLDASFGILGLPASSIEEITASEEVRLLGVDDGALKKMQAERPFYQPLNIPGGTYKGQDEDVQTVTLKAVLYASNDLGEDLVYQLTKVMYQKRDTIAQAHETGKQIDPEKALEGVTTPIHPGAKKYFEEKNIELPE</sequence>
<evidence type="ECO:0000313" key="2">
    <source>
        <dbReference type="EMBL" id="PTX64561.1"/>
    </source>
</evidence>
<name>A0A2T6C8B8_9BACL</name>
<dbReference type="PROSITE" id="PS51257">
    <property type="entry name" value="PROKAR_LIPOPROTEIN"/>
    <property type="match status" value="1"/>
</dbReference>
<comment type="caution">
    <text evidence="2">The sequence shown here is derived from an EMBL/GenBank/DDBJ whole genome shotgun (WGS) entry which is preliminary data.</text>
</comment>
<evidence type="ECO:0000256" key="1">
    <source>
        <dbReference type="SAM" id="SignalP"/>
    </source>
</evidence>
<feature type="chain" id="PRO_5015520158" description="TRAP transporter TAXI family solute receptor" evidence="1">
    <location>
        <begin position="25"/>
        <end position="331"/>
    </location>
</feature>
<dbReference type="RefSeq" id="WP_108021633.1">
    <property type="nucleotide sequence ID" value="NZ_QBKR01000002.1"/>
</dbReference>
<dbReference type="NCBIfam" id="TIGR02122">
    <property type="entry name" value="TRAP_TAXI"/>
    <property type="match status" value="1"/>
</dbReference>
<evidence type="ECO:0008006" key="4">
    <source>
        <dbReference type="Google" id="ProtNLM"/>
    </source>
</evidence>
<dbReference type="Pfam" id="PF16868">
    <property type="entry name" value="NMT1_3"/>
    <property type="match status" value="1"/>
</dbReference>
<feature type="signal peptide" evidence="1">
    <location>
        <begin position="1"/>
        <end position="24"/>
    </location>
</feature>
<dbReference type="CDD" id="cd13567">
    <property type="entry name" value="PBP2_TtGluBP"/>
    <property type="match status" value="1"/>
</dbReference>
<keyword evidence="1" id="KW-0732">Signal</keyword>
<accession>A0A2T6C8B8</accession>
<dbReference type="PANTHER" id="PTHR42941">
    <property type="entry name" value="SLL1037 PROTEIN"/>
    <property type="match status" value="1"/>
</dbReference>
<dbReference type="InterPro" id="IPR011852">
    <property type="entry name" value="TRAP_TAXI"/>
</dbReference>
<dbReference type="Proteomes" id="UP000244240">
    <property type="component" value="Unassembled WGS sequence"/>
</dbReference>
<gene>
    <name evidence="2" type="ORF">C8P63_10254</name>
</gene>
<proteinExistence type="predicted"/>